<dbReference type="Pfam" id="PF00561">
    <property type="entry name" value="Abhydrolase_1"/>
    <property type="match status" value="1"/>
</dbReference>
<evidence type="ECO:0000313" key="3">
    <source>
        <dbReference type="EMBL" id="QDP97039.1"/>
    </source>
</evidence>
<dbReference type="InterPro" id="IPR000073">
    <property type="entry name" value="AB_hydrolase_1"/>
</dbReference>
<gene>
    <name evidence="3" type="ORF">FOE78_14900</name>
</gene>
<dbReference type="RefSeq" id="WP_143987000.1">
    <property type="nucleotide sequence ID" value="NZ_CP041692.1"/>
</dbReference>
<dbReference type="PRINTS" id="PR00412">
    <property type="entry name" value="EPOXHYDRLASE"/>
</dbReference>
<reference evidence="3 4" key="1">
    <citation type="submission" date="2019-07" db="EMBL/GenBank/DDBJ databases">
        <title>Microlunatus dokdonensis sp. nov. isolated from the rhizospheric soil of the wild plant Elymus tsukushiensis.</title>
        <authorList>
            <person name="Ghim S.-Y."/>
            <person name="Hwang Y.-J."/>
            <person name="Son J.-S."/>
            <person name="Shin J.-H."/>
        </authorList>
    </citation>
    <scope>NUCLEOTIDE SEQUENCE [LARGE SCALE GENOMIC DNA]</scope>
    <source>
        <strain evidence="3 4">KUDC0627</strain>
    </source>
</reference>
<accession>A0A516Q0T2</accession>
<protein>
    <submittedName>
        <fullName evidence="3">Alpha/beta fold hydrolase</fullName>
    </submittedName>
</protein>
<dbReference type="PRINTS" id="PR00111">
    <property type="entry name" value="ABHYDROLASE"/>
</dbReference>
<dbReference type="AlphaFoldDB" id="A0A516Q0T2"/>
<keyword evidence="4" id="KW-1185">Reference proteome</keyword>
<dbReference type="OrthoDB" id="63519at2"/>
<feature type="domain" description="AB hydrolase-1" evidence="2">
    <location>
        <begin position="24"/>
        <end position="265"/>
    </location>
</feature>
<dbReference type="Proteomes" id="UP000319263">
    <property type="component" value="Chromosome"/>
</dbReference>
<evidence type="ECO:0000259" key="2">
    <source>
        <dbReference type="Pfam" id="PF00561"/>
    </source>
</evidence>
<dbReference type="EMBL" id="CP041692">
    <property type="protein sequence ID" value="QDP97039.1"/>
    <property type="molecule type" value="Genomic_DNA"/>
</dbReference>
<evidence type="ECO:0000256" key="1">
    <source>
        <dbReference type="ARBA" id="ARBA00022801"/>
    </source>
</evidence>
<dbReference type="InterPro" id="IPR029058">
    <property type="entry name" value="AB_hydrolase_fold"/>
</dbReference>
<dbReference type="KEGG" id="mik:FOE78_14900"/>
<evidence type="ECO:0000313" key="4">
    <source>
        <dbReference type="Proteomes" id="UP000319263"/>
    </source>
</evidence>
<sequence>MAGALRQGLYATVLDQHPEGGRPRIAFCHGLFGQGKNWTTVAKQLSDDYAVTLIDMPNHGRSDWTDELSYPALADRLAGFLADADGGEKWNVVGHSMGGKIAMALALRHPDLVQRLCVVDIAPVDYRGKSEFDRYADAMRSVDLDQLRSRSEADDQLRSAVPDPTVRGFLLQNLRRSAGGSHHAGWHWQMNLRLLGDQLDRLTDWPDPFPGRGNVLPSYPGPTLWVAGADSDYIKPEYAPAMKGLFPRVRSIKIKSARHWVHSEQPEIFVQVLRRFLDQPAS</sequence>
<dbReference type="GO" id="GO:0016787">
    <property type="term" value="F:hydrolase activity"/>
    <property type="evidence" value="ECO:0007669"/>
    <property type="project" value="UniProtKB-KW"/>
</dbReference>
<dbReference type="PANTHER" id="PTHR46118">
    <property type="entry name" value="PROTEIN ABHD11"/>
    <property type="match status" value="1"/>
</dbReference>
<dbReference type="PANTHER" id="PTHR46118:SF4">
    <property type="entry name" value="PROTEIN ABHD11"/>
    <property type="match status" value="1"/>
</dbReference>
<proteinExistence type="predicted"/>
<organism evidence="3 4">
    <name type="scientific">Microlunatus elymi</name>
    <dbReference type="NCBI Taxonomy" id="2596828"/>
    <lineage>
        <taxon>Bacteria</taxon>
        <taxon>Bacillati</taxon>
        <taxon>Actinomycetota</taxon>
        <taxon>Actinomycetes</taxon>
        <taxon>Propionibacteriales</taxon>
        <taxon>Propionibacteriaceae</taxon>
        <taxon>Microlunatus</taxon>
    </lineage>
</organism>
<dbReference type="SUPFAM" id="SSF53474">
    <property type="entry name" value="alpha/beta-Hydrolases"/>
    <property type="match status" value="1"/>
</dbReference>
<dbReference type="Gene3D" id="3.40.50.1820">
    <property type="entry name" value="alpha/beta hydrolase"/>
    <property type="match status" value="1"/>
</dbReference>
<keyword evidence="1 3" id="KW-0378">Hydrolase</keyword>
<dbReference type="InterPro" id="IPR000639">
    <property type="entry name" value="Epox_hydrolase-like"/>
</dbReference>
<name>A0A516Q0T2_9ACTN</name>